<comment type="caution">
    <text evidence="1">The sequence shown here is derived from an EMBL/GenBank/DDBJ whole genome shotgun (WGS) entry which is preliminary data.</text>
</comment>
<evidence type="ECO:0000313" key="2">
    <source>
        <dbReference type="Proteomes" id="UP001227268"/>
    </source>
</evidence>
<proteinExistence type="predicted"/>
<organism evidence="1 2">
    <name type="scientific">Naganishia friedmannii</name>
    <dbReference type="NCBI Taxonomy" id="89922"/>
    <lineage>
        <taxon>Eukaryota</taxon>
        <taxon>Fungi</taxon>
        <taxon>Dikarya</taxon>
        <taxon>Basidiomycota</taxon>
        <taxon>Agaricomycotina</taxon>
        <taxon>Tremellomycetes</taxon>
        <taxon>Filobasidiales</taxon>
        <taxon>Filobasidiaceae</taxon>
        <taxon>Naganishia</taxon>
    </lineage>
</organism>
<keyword evidence="2" id="KW-1185">Reference proteome</keyword>
<evidence type="ECO:0000313" key="1">
    <source>
        <dbReference type="EMBL" id="KAJ9092908.1"/>
    </source>
</evidence>
<gene>
    <name evidence="1" type="ORF">QFC21_006620</name>
</gene>
<name>A0ACC2V1E3_9TREE</name>
<protein>
    <submittedName>
        <fullName evidence="1">Uncharacterized protein</fullName>
    </submittedName>
</protein>
<accession>A0ACC2V1E3</accession>
<dbReference type="Proteomes" id="UP001227268">
    <property type="component" value="Unassembled WGS sequence"/>
</dbReference>
<sequence length="3054" mass="342338">MSARVLLGHITWRYWKWRIRKEDSNETAPCRCQIHLEGLEWFLYNRTPSFDAIVERMQDAEKRERNTEPSAKDASLDESSVGHSETGEAQGENETTETSGRRSTERSEPVESDAEPLHRPLSPPIPNIVGNMAGNVRDANDNKNEKLPWQWQRDVFPFGIDISHGAVVVGNDATPTVTIAEFSTAEGVVRTEESRSRFDLFKQVVDMKFTDIQVLYRTNPDFTGALLDHGKKAYEEVMKMEPELANAPPSTLITRPAFKALAKKYRSLASQYSTKLPSYALSYYGPEKEWKGLARYREDTDIAAALKGKEMEYAKVTTLMSTRKIEMTYFADVAGLVPEPWERADEDGNIPEDDDFDLGNGDLPPQWGMDFVVYSGTMTYGPWADRQRRVMAATAFNQAFLPAIFYHTPQTERLRPGDFRKHVAMNIEVEIREATVWRMPTRESSKDWLYDKPNLPTKSADATRKYGWLDVSIGPSSAVHYTVPLTATKFGFEAELQLELANIKVTSSVNHTEFLSARHCLVNASMPTPLQWDARRDWTFDVNLDQVRTFLLRDHTTLIGDLAKDWNSGPTGDFDHFVPMDFQFNFCLTNFEIKLYLNDFNIINQPLALDENAFLNICGPKIEGQVEVPLIRYRPESSTIPFSINGEDMIFTMDLPRWQTHNQNSFGNDRLHNLGKVQDLHLRGSYLYFSEVHPDHVEALTLSIDLKKINFRAFGWAIRRLMILKENYFGGFNSWTNMAEFRKKYEATIPSWGDAVERKYRPGRSDKFEVNLDLRCVDGKVLLPEDIYDCDGAIILPIPYLQVYFRSHESFMQVCIDVGPTRAWYTPHSDFDFAEIGEDRRLQEHALHLNGISIRGNRLFGNPPLNSTYLCLWDIALDDVTGSLDVTLVKGMMRAMQTFKYNYNDMENAPLWLYAPPVDPDEYTCQVGVAQISLATNDLASSEYAKLLFLSVPSLVMRMQRYTNTQHDHPEASHRIAYLKAALFVDRHAAPAGWKQRRMKQQRFIRAQDARSRRCGPIYGEAAPTEPFYNGVLYCPSPFDSALSAEGYLPDDTNSTDWSTDDDDCSSAEDDADTWRGPALRKWRSAKSALLAPRKLFMDELSGTTPRSFSDSTQNAASSRSDQEDYALITISTGPMVEAEATPAILGAVAAYQAVFKNEDLTFSQILDDLSVDQAGRIKSARDTELRSTDQFLVQVPALRLRLQQSCPPSARTGIATSIASDTAVDLRLETLRIRAYKIGQATLTGRHSPIQLLNARLGILTVRGEQDLTKTSVHLGNSEGFRRPQADLDDNLRFDFRISDIELETSTPLEGDGRNSVSVGNVGMHTGSLGPALLCVIAMSWRGNIFAFTRISDPLPRPAIAQLAISQIVEGIRTVQDPTCLTSRFELLRHKDIAYIAASSPTNVHVAAREDPGWLALTLLRVLMKKRDLTHHKISTNSTAKPHLEAILDDNIRTISSWRKQNLSKESVAGLAYMALPNRIASPASSPGSGVSRLDSVFVTELHIQMDDQRQGTEVELFVLNIQKLTASHVENAEQDLRHPGGKAIHSEMETCKIRSHVYLLDRLQDLAPTLLFTKKAVQGEIVSTISTHSLLPEVTNDRTPQLYIAALQIKEMGFSVLATPLRVDVKVLDLQCMVSKTTFRVSATPDIANLNTTKTRVRLISLTSKQENPSPQVALVVLELNKTRLSLCDVNQKNHAAPPRASIIVNAHHVLVHTRATPHVMHARIQEWLDSYKSKYMNTLEGLSDLFKEQAGRTPDQDKSSGGSSIKNMPVGRIAIVADGCAFNVRISKEVTAFWTVDKSEVRLLAADLAKREGFHLQSSLTLGEQAIGFSKTSLAISNVSDAPSVDDVLLKVPVISLKADAEFSRRLIRIQGDLCIHHFTGTLKPKTFDRVLAMYRTIGSDIKAIGRLLAKTRGPPLKSTNELDREKALRKHQQRFIIDLTYEIKGVHLSLKAADVVSTLLIQSGRVYGKFARDTDITGETWSAHLDCLELSLGHAQEPLSDMSSHSHRAIQSAHLLCSFAIEQKPRIENTTKHGKRPTAIVDTTIQRVHAVMHVSALEEMYDLLNSWSRDLKTLAERRKREWEEIKESTRELIRADVKTGEAEAIGWMESAILTVVVSSFAVAIPLHAESVLNKRRHSSLPAALLFTIRRLDLVNRKGESGRTGIQDMYLQYVDSFDSHDDRHYDGQFHLSNNRMHLPEAQLQFRLETLADHRSCKVSSIFKGFELRLDRHVGRYVRETLVVYSRGKEQIGQLYRAYAVEPEAGSPDPQKVNDSRPRGRLLAVQTSAEFVSGKVLLIKGADNHPSRRSTYASASDVQEQLKAGTLAESISLPGVSLWIDFAEGTDLSPGTCRISTIIQKSENILKPSILQFVESATEPISTIAVASQHTETSNTLQSGEEEETDVRGSEATQEIVVPTVNQAVPPALAGFTAKTRLIFSLRIDKSRLTLSCEPDNQVVANLAWDSGGFNLQCKPKAESITATMQVSSVSFHLCREIYQVRHTFVSGALADLTATFVLREGSALPILQAMIYTKVSADLNIKLLRQWFAFNSVWIARLSPMARAIPPEDSAFGKLPARPACAPGPGQSSQFRRAGPLGKIGRHVVVGLRLHKVSLRANLDVSKVEIEIPLIDGRLAANDTLQRLLVDLGGLKMIGTHTVSGRVINEGIRFVAERKRVLDDAAYVTVMKLRIDAQDSLAELACIDQHVLGLHIYPTIVELYDDCLIGLEKGPSAVRKMGLAFKINLGQVDMMFAMLSLNALLDEFHTFLRRIDDEKTEAEHGSAAYRHHLANKPKNAIAAVAETMQKSRLTEMPVGATDLRIEQRLVLVTQRANLAIQATNEEKIYVFRLTPVHAKYRKTGHARHLEAEVESVRLSRDRPKDTTMLKDMKSVGKWLHNKTSVTREELVSLPFITIIMDSVENEISQLLDYDFDINYHNQKIKIALTMQAIRDAQEAYSIAKQIRAGKMDRDASAEVNGEGARSNLIMRPRKVNLKPPPADYLGSTTDEMLRLLKYDQAFQQAPHASHLVQTKLDMIMDLLLTIYNKLECNLP</sequence>
<dbReference type="EMBL" id="JASBWT010000034">
    <property type="protein sequence ID" value="KAJ9092908.1"/>
    <property type="molecule type" value="Genomic_DNA"/>
</dbReference>
<reference evidence="1" key="1">
    <citation type="submission" date="2023-04" db="EMBL/GenBank/DDBJ databases">
        <title>Draft Genome sequencing of Naganishia species isolated from polar environments using Oxford Nanopore Technology.</title>
        <authorList>
            <person name="Leo P."/>
            <person name="Venkateswaran K."/>
        </authorList>
    </citation>
    <scope>NUCLEOTIDE SEQUENCE</scope>
    <source>
        <strain evidence="1">MNA-CCFEE 5423</strain>
    </source>
</reference>